<protein>
    <submittedName>
        <fullName evidence="2">Uncharacterized protein</fullName>
    </submittedName>
</protein>
<evidence type="ECO:0000313" key="2">
    <source>
        <dbReference type="EMBL" id="WBV61122.1"/>
    </source>
</evidence>
<proteinExistence type="predicted"/>
<dbReference type="RefSeq" id="WP_271149423.1">
    <property type="nucleotide sequence ID" value="NZ_CP115859.1"/>
</dbReference>
<evidence type="ECO:0000313" key="3">
    <source>
        <dbReference type="Proteomes" id="UP001210978"/>
    </source>
</evidence>
<gene>
    <name evidence="2" type="ORF">PFY12_03140</name>
</gene>
<name>A0ABY7QQ73_9FLAO</name>
<organism evidence="2 3">
    <name type="scientific">Chryseobacterium camelliae</name>
    <dbReference type="NCBI Taxonomy" id="1265445"/>
    <lineage>
        <taxon>Bacteria</taxon>
        <taxon>Pseudomonadati</taxon>
        <taxon>Bacteroidota</taxon>
        <taxon>Flavobacteriia</taxon>
        <taxon>Flavobacteriales</taxon>
        <taxon>Weeksellaceae</taxon>
        <taxon>Chryseobacterium group</taxon>
        <taxon>Chryseobacterium</taxon>
    </lineage>
</organism>
<dbReference type="Proteomes" id="UP001210978">
    <property type="component" value="Chromosome"/>
</dbReference>
<keyword evidence="1" id="KW-0732">Signal</keyword>
<sequence>MKKALILSFILLLGMKTFAQESEFKVYKNGLIYSEKAMDKLSHIADSLNLKFKTCDLSKKFYSKSQTNAYIVKMEGGNIKAAMQDMKNQMPAEEFIKKYPDASITKNALVIKRKYKDYNDKDVVEFEEFNLKDDYGFSITSENVNLYDQNLQHQWLFEHDKETSYSKESLEAFYFPNRFSSGEIPEKYAYMIGYSDCLIDTTATKFKDKVKEGRVDMPKNWMAFSDKRKAKLLEELRGTRVIGGCSQDMGPRVHAVNIALLSAETYNWNVFLKSHLDIMNDRFDRVTDGSYAWGQRNTYIRELEELNIDVLKLVMGISFRIENPVKNHYYGSIGRIGRALSESQNKTEAENTLLTAIADNNLDHYNRLLLFFLFKNYNSYTADETLKKTNEEKLFASINGLPDYYIQQLK</sequence>
<feature type="signal peptide" evidence="1">
    <location>
        <begin position="1"/>
        <end position="19"/>
    </location>
</feature>
<dbReference type="EMBL" id="CP115859">
    <property type="protein sequence ID" value="WBV61122.1"/>
    <property type="molecule type" value="Genomic_DNA"/>
</dbReference>
<feature type="chain" id="PRO_5046015705" evidence="1">
    <location>
        <begin position="20"/>
        <end position="410"/>
    </location>
</feature>
<accession>A0ABY7QQ73</accession>
<evidence type="ECO:0000256" key="1">
    <source>
        <dbReference type="SAM" id="SignalP"/>
    </source>
</evidence>
<reference evidence="2 3" key="1">
    <citation type="submission" date="2023-01" db="EMBL/GenBank/DDBJ databases">
        <title>Complete genome of Chryseobacterium camelliae VAN22-5A.</title>
        <authorList>
            <person name="Zong G."/>
            <person name="Cao G."/>
        </authorList>
    </citation>
    <scope>NUCLEOTIDE SEQUENCE [LARGE SCALE GENOMIC DNA]</scope>
    <source>
        <strain evidence="2 3">VAN22-5A</strain>
    </source>
</reference>
<keyword evidence="3" id="KW-1185">Reference proteome</keyword>